<proteinExistence type="predicted"/>
<sequence length="256" mass="28585">MAEAKSRKRALSATENKSPKGKKSKASEDGGETTDAKELSAIKEPDASKTTADGSLDLLRYPLTALPDPAIFYLWADAASSFISGDGLGDSPIFRLKSQIIEAYEKKKQQQDENEDEEADESDWLDGVVSYEAEGEEGEVDEDDEEGEEVEASGTCRKLLAKEYKRKSKEADKLAEEMKEKKGIDQYGWLWEITVTRSEPEGDVPKMKMTMTRPYGLTAEDEVPNMTLWVKDVEVADVNGHQMMDEMTDELASQEY</sequence>
<feature type="compositionally biased region" description="Acidic residues" evidence="1">
    <location>
        <begin position="133"/>
        <end position="151"/>
    </location>
</feature>
<dbReference type="EMBL" id="KV425665">
    <property type="protein sequence ID" value="KZT18692.1"/>
    <property type="molecule type" value="Genomic_DNA"/>
</dbReference>
<feature type="region of interest" description="Disordered" evidence="1">
    <location>
        <begin position="106"/>
        <end position="154"/>
    </location>
</feature>
<feature type="compositionally biased region" description="Basic and acidic residues" evidence="1">
    <location>
        <begin position="34"/>
        <end position="47"/>
    </location>
</feature>
<evidence type="ECO:0000256" key="1">
    <source>
        <dbReference type="SAM" id="MobiDB-lite"/>
    </source>
</evidence>
<gene>
    <name evidence="2" type="ORF">NEOLEDRAFT_1143049</name>
</gene>
<dbReference type="AlphaFoldDB" id="A0A165MRU9"/>
<feature type="compositionally biased region" description="Acidic residues" evidence="1">
    <location>
        <begin position="112"/>
        <end position="124"/>
    </location>
</feature>
<evidence type="ECO:0000313" key="3">
    <source>
        <dbReference type="Proteomes" id="UP000076761"/>
    </source>
</evidence>
<dbReference type="Proteomes" id="UP000076761">
    <property type="component" value="Unassembled WGS sequence"/>
</dbReference>
<organism evidence="2 3">
    <name type="scientific">Neolentinus lepideus HHB14362 ss-1</name>
    <dbReference type="NCBI Taxonomy" id="1314782"/>
    <lineage>
        <taxon>Eukaryota</taxon>
        <taxon>Fungi</taxon>
        <taxon>Dikarya</taxon>
        <taxon>Basidiomycota</taxon>
        <taxon>Agaricomycotina</taxon>
        <taxon>Agaricomycetes</taxon>
        <taxon>Gloeophyllales</taxon>
        <taxon>Gloeophyllaceae</taxon>
        <taxon>Neolentinus</taxon>
    </lineage>
</organism>
<protein>
    <submittedName>
        <fullName evidence="2">Uncharacterized protein</fullName>
    </submittedName>
</protein>
<keyword evidence="3" id="KW-1185">Reference proteome</keyword>
<accession>A0A165MRU9</accession>
<dbReference type="InParanoid" id="A0A165MRU9"/>
<name>A0A165MRU9_9AGAM</name>
<feature type="compositionally biased region" description="Basic residues" evidence="1">
    <location>
        <begin position="1"/>
        <end position="10"/>
    </location>
</feature>
<dbReference type="OrthoDB" id="3297867at2759"/>
<feature type="region of interest" description="Disordered" evidence="1">
    <location>
        <begin position="1"/>
        <end position="55"/>
    </location>
</feature>
<reference evidence="2 3" key="1">
    <citation type="journal article" date="2016" name="Mol. Biol. Evol.">
        <title>Comparative Genomics of Early-Diverging Mushroom-Forming Fungi Provides Insights into the Origins of Lignocellulose Decay Capabilities.</title>
        <authorList>
            <person name="Nagy L.G."/>
            <person name="Riley R."/>
            <person name="Tritt A."/>
            <person name="Adam C."/>
            <person name="Daum C."/>
            <person name="Floudas D."/>
            <person name="Sun H."/>
            <person name="Yadav J.S."/>
            <person name="Pangilinan J."/>
            <person name="Larsson K.H."/>
            <person name="Matsuura K."/>
            <person name="Barry K."/>
            <person name="Labutti K."/>
            <person name="Kuo R."/>
            <person name="Ohm R.A."/>
            <person name="Bhattacharya S.S."/>
            <person name="Shirouzu T."/>
            <person name="Yoshinaga Y."/>
            <person name="Martin F.M."/>
            <person name="Grigoriev I.V."/>
            <person name="Hibbett D.S."/>
        </authorList>
    </citation>
    <scope>NUCLEOTIDE SEQUENCE [LARGE SCALE GENOMIC DNA]</scope>
    <source>
        <strain evidence="2 3">HHB14362 ss-1</strain>
    </source>
</reference>
<evidence type="ECO:0000313" key="2">
    <source>
        <dbReference type="EMBL" id="KZT18692.1"/>
    </source>
</evidence>